<reference evidence="1 2" key="1">
    <citation type="journal article" date="2016" name="Nat. Commun.">
        <title>Thousands of microbial genomes shed light on interconnected biogeochemical processes in an aquifer system.</title>
        <authorList>
            <person name="Anantharaman K."/>
            <person name="Brown C.T."/>
            <person name="Hug L.A."/>
            <person name="Sharon I."/>
            <person name="Castelle C.J."/>
            <person name="Probst A.J."/>
            <person name="Thomas B.C."/>
            <person name="Singh A."/>
            <person name="Wilkins M.J."/>
            <person name="Karaoz U."/>
            <person name="Brodie E.L."/>
            <person name="Williams K.H."/>
            <person name="Hubbard S.S."/>
            <person name="Banfield J.F."/>
        </authorList>
    </citation>
    <scope>NUCLEOTIDE SEQUENCE [LARGE SCALE GENOMIC DNA]</scope>
</reference>
<gene>
    <name evidence="1" type="ORF">A2153_05025</name>
</gene>
<sequence length="95" mass="11060">MDIIVNITDFRNNIGTYIDKVFYKKESFLLKKGKTVVARVTAYDDDRPKISAKEGLGDLAGLWEDLNMKKYKKTMRMIEKKDKDDMEKLVSFSNT</sequence>
<accession>A0A1F5YH65</accession>
<name>A0A1F5YH65_9BACT</name>
<evidence type="ECO:0000313" key="2">
    <source>
        <dbReference type="Proteomes" id="UP000177396"/>
    </source>
</evidence>
<dbReference type="EMBL" id="MFJB01000058">
    <property type="protein sequence ID" value="OGF99528.1"/>
    <property type="molecule type" value="Genomic_DNA"/>
</dbReference>
<evidence type="ECO:0000313" key="1">
    <source>
        <dbReference type="EMBL" id="OGF99528.1"/>
    </source>
</evidence>
<proteinExistence type="predicted"/>
<evidence type="ECO:0008006" key="3">
    <source>
        <dbReference type="Google" id="ProtNLM"/>
    </source>
</evidence>
<protein>
    <recommendedName>
        <fullName evidence="3">Antitoxin</fullName>
    </recommendedName>
</protein>
<dbReference type="AlphaFoldDB" id="A0A1F5YH65"/>
<dbReference type="Proteomes" id="UP000177396">
    <property type="component" value="Unassembled WGS sequence"/>
</dbReference>
<organism evidence="1 2">
    <name type="scientific">Candidatus Gottesmanbacteria bacterium RBG_16_38_7b</name>
    <dbReference type="NCBI Taxonomy" id="1798372"/>
    <lineage>
        <taxon>Bacteria</taxon>
        <taxon>Candidatus Gottesmaniibacteriota</taxon>
    </lineage>
</organism>
<comment type="caution">
    <text evidence="1">The sequence shown here is derived from an EMBL/GenBank/DDBJ whole genome shotgun (WGS) entry which is preliminary data.</text>
</comment>